<comment type="caution">
    <text evidence="2">The sequence shown here is derived from an EMBL/GenBank/DDBJ whole genome shotgun (WGS) entry which is preliminary data.</text>
</comment>
<evidence type="ECO:0000313" key="3">
    <source>
        <dbReference type="Proteomes" id="UP001218218"/>
    </source>
</evidence>
<proteinExistence type="predicted"/>
<dbReference type="Proteomes" id="UP001218218">
    <property type="component" value="Unassembled WGS sequence"/>
</dbReference>
<gene>
    <name evidence="2" type="ORF">DFH08DRAFT_968312</name>
</gene>
<evidence type="ECO:0000256" key="1">
    <source>
        <dbReference type="SAM" id="SignalP"/>
    </source>
</evidence>
<evidence type="ECO:0000313" key="2">
    <source>
        <dbReference type="EMBL" id="KAJ7326416.1"/>
    </source>
</evidence>
<organism evidence="2 3">
    <name type="scientific">Mycena albidolilacea</name>
    <dbReference type="NCBI Taxonomy" id="1033008"/>
    <lineage>
        <taxon>Eukaryota</taxon>
        <taxon>Fungi</taxon>
        <taxon>Dikarya</taxon>
        <taxon>Basidiomycota</taxon>
        <taxon>Agaricomycotina</taxon>
        <taxon>Agaricomycetes</taxon>
        <taxon>Agaricomycetidae</taxon>
        <taxon>Agaricales</taxon>
        <taxon>Marasmiineae</taxon>
        <taxon>Mycenaceae</taxon>
        <taxon>Mycena</taxon>
    </lineage>
</organism>
<keyword evidence="1" id="KW-0732">Signal</keyword>
<sequence length="124" mass="13152">MADVLGILASALQLVDLVATASIYFKDLRNAPAEQQKTPAEVSNPSLEIFSQTRNLSADVNPQGGELDSYGLSWTHRVGHRVRAAGSVDEGCAAVLILLITRGPTSATSTMPNITERAMQVSSL</sequence>
<feature type="signal peptide" evidence="1">
    <location>
        <begin position="1"/>
        <end position="20"/>
    </location>
</feature>
<protein>
    <submittedName>
        <fullName evidence="2">Uncharacterized protein</fullName>
    </submittedName>
</protein>
<keyword evidence="3" id="KW-1185">Reference proteome</keyword>
<dbReference type="AlphaFoldDB" id="A0AAD6ZJX7"/>
<accession>A0AAD6ZJX7</accession>
<feature type="chain" id="PRO_5042114260" evidence="1">
    <location>
        <begin position="21"/>
        <end position="124"/>
    </location>
</feature>
<name>A0AAD6ZJX7_9AGAR</name>
<dbReference type="EMBL" id="JARIHO010000042">
    <property type="protein sequence ID" value="KAJ7326416.1"/>
    <property type="molecule type" value="Genomic_DNA"/>
</dbReference>
<reference evidence="2" key="1">
    <citation type="submission" date="2023-03" db="EMBL/GenBank/DDBJ databases">
        <title>Massive genome expansion in bonnet fungi (Mycena s.s.) driven by repeated elements and novel gene families across ecological guilds.</title>
        <authorList>
            <consortium name="Lawrence Berkeley National Laboratory"/>
            <person name="Harder C.B."/>
            <person name="Miyauchi S."/>
            <person name="Viragh M."/>
            <person name="Kuo A."/>
            <person name="Thoen E."/>
            <person name="Andreopoulos B."/>
            <person name="Lu D."/>
            <person name="Skrede I."/>
            <person name="Drula E."/>
            <person name="Henrissat B."/>
            <person name="Morin E."/>
            <person name="Kohler A."/>
            <person name="Barry K."/>
            <person name="LaButti K."/>
            <person name="Morin E."/>
            <person name="Salamov A."/>
            <person name="Lipzen A."/>
            <person name="Mereny Z."/>
            <person name="Hegedus B."/>
            <person name="Baldrian P."/>
            <person name="Stursova M."/>
            <person name="Weitz H."/>
            <person name="Taylor A."/>
            <person name="Grigoriev I.V."/>
            <person name="Nagy L.G."/>
            <person name="Martin F."/>
            <person name="Kauserud H."/>
        </authorList>
    </citation>
    <scope>NUCLEOTIDE SEQUENCE</scope>
    <source>
        <strain evidence="2">CBHHK002</strain>
    </source>
</reference>